<dbReference type="InterPro" id="IPR003779">
    <property type="entry name" value="CMD-like"/>
</dbReference>
<evidence type="ECO:0000259" key="2">
    <source>
        <dbReference type="Pfam" id="PF02627"/>
    </source>
</evidence>
<feature type="domain" description="Carboxymuconolactone decarboxylase-like" evidence="2">
    <location>
        <begin position="33"/>
        <end position="109"/>
    </location>
</feature>
<accession>A0ABQ4FBU9</accession>
<dbReference type="PANTHER" id="PTHR33570">
    <property type="entry name" value="4-CARBOXYMUCONOLACTONE DECARBOXYLASE FAMILY PROTEIN"/>
    <property type="match status" value="1"/>
</dbReference>
<dbReference type="InterPro" id="IPR052512">
    <property type="entry name" value="4CMD/NDH-1_regulator"/>
</dbReference>
<evidence type="ECO:0000313" key="4">
    <source>
        <dbReference type="Proteomes" id="UP000651728"/>
    </source>
</evidence>
<gene>
    <name evidence="3" type="ORF">Mam01_24560</name>
</gene>
<sequence>MHAARFTAEGPDAMEQAHGEDGVAEGPDGLFGATAERMFSEVWSRPVLTGRDRRLLLVGLLVGQGMDDALERHLDTALRSGELTPAELRETVVFLTLYAGWPRAARLSAQVERLICRTARA</sequence>
<dbReference type="Proteomes" id="UP000651728">
    <property type="component" value="Unassembled WGS sequence"/>
</dbReference>
<keyword evidence="4" id="KW-1185">Reference proteome</keyword>
<proteinExistence type="predicted"/>
<dbReference type="Pfam" id="PF02627">
    <property type="entry name" value="CMD"/>
    <property type="match status" value="1"/>
</dbReference>
<comment type="caution">
    <text evidence="3">The sequence shown here is derived from an EMBL/GenBank/DDBJ whole genome shotgun (WGS) entry which is preliminary data.</text>
</comment>
<evidence type="ECO:0000256" key="1">
    <source>
        <dbReference type="SAM" id="MobiDB-lite"/>
    </source>
</evidence>
<dbReference type="Gene3D" id="1.20.1290.10">
    <property type="entry name" value="AhpD-like"/>
    <property type="match status" value="1"/>
</dbReference>
<protein>
    <recommendedName>
        <fullName evidence="2">Carboxymuconolactone decarboxylase-like domain-containing protein</fullName>
    </recommendedName>
</protein>
<dbReference type="SUPFAM" id="SSF69118">
    <property type="entry name" value="AhpD-like"/>
    <property type="match status" value="1"/>
</dbReference>
<reference evidence="3 4" key="1">
    <citation type="submission" date="2021-01" db="EMBL/GenBank/DDBJ databases">
        <title>Whole genome shotgun sequence of Microbispora amethystogenes NBRC 101907.</title>
        <authorList>
            <person name="Komaki H."/>
            <person name="Tamura T."/>
        </authorList>
    </citation>
    <scope>NUCLEOTIDE SEQUENCE [LARGE SCALE GENOMIC DNA]</scope>
    <source>
        <strain evidence="3 4">NBRC 101907</strain>
    </source>
</reference>
<organism evidence="3 4">
    <name type="scientific">Microbispora amethystogenes</name>
    <dbReference type="NCBI Taxonomy" id="1427754"/>
    <lineage>
        <taxon>Bacteria</taxon>
        <taxon>Bacillati</taxon>
        <taxon>Actinomycetota</taxon>
        <taxon>Actinomycetes</taxon>
        <taxon>Streptosporangiales</taxon>
        <taxon>Streptosporangiaceae</taxon>
        <taxon>Microbispora</taxon>
    </lineage>
</organism>
<dbReference type="InterPro" id="IPR029032">
    <property type="entry name" value="AhpD-like"/>
</dbReference>
<dbReference type="EMBL" id="BOOB01000016">
    <property type="protein sequence ID" value="GIH32292.1"/>
    <property type="molecule type" value="Genomic_DNA"/>
</dbReference>
<dbReference type="RefSeq" id="WP_239101241.1">
    <property type="nucleotide sequence ID" value="NZ_BOOB01000016.1"/>
</dbReference>
<feature type="region of interest" description="Disordered" evidence="1">
    <location>
        <begin position="1"/>
        <end position="27"/>
    </location>
</feature>
<evidence type="ECO:0000313" key="3">
    <source>
        <dbReference type="EMBL" id="GIH32292.1"/>
    </source>
</evidence>
<name>A0ABQ4FBU9_9ACTN</name>
<dbReference type="PANTHER" id="PTHR33570:SF2">
    <property type="entry name" value="CARBOXYMUCONOLACTONE DECARBOXYLASE-LIKE DOMAIN-CONTAINING PROTEIN"/>
    <property type="match status" value="1"/>
</dbReference>